<sequence>MADEQGETRRQRNERFEIATPDMDLPDEGLHVWEWFWDLSARRRAGPEALSYSDVGDWQRLLQLDLLPQEVAMLMAMDDKYLAAVREDQAAARERALDAQNGSR</sequence>
<dbReference type="AlphaFoldDB" id="A0A8X8K0U7"/>
<evidence type="ECO:0000313" key="2">
    <source>
        <dbReference type="EMBL" id="MBD7952719.1"/>
    </source>
</evidence>
<reference evidence="2 3" key="1">
    <citation type="submission" date="2020-08" db="EMBL/GenBank/DDBJ databases">
        <title>A Genomic Blueprint of the Chicken Gut Microbiome.</title>
        <authorList>
            <person name="Gilroy R."/>
            <person name="Ravi A."/>
            <person name="Getino M."/>
            <person name="Pursley I."/>
            <person name="Horton D.L."/>
            <person name="Alikhan N.-F."/>
            <person name="Baker D."/>
            <person name="Gharbi K."/>
            <person name="Hall N."/>
            <person name="Watson M."/>
            <person name="Adriaenssens E.M."/>
            <person name="Foster-Nyarko E."/>
            <person name="Jarju S."/>
            <person name="Secka A."/>
            <person name="Antonio M."/>
            <person name="Oren A."/>
            <person name="Chaudhuri R."/>
            <person name="La Ragione R.M."/>
            <person name="Hildebrand F."/>
            <person name="Pallen M.J."/>
        </authorList>
    </citation>
    <scope>NUCLEOTIDE SEQUENCE [LARGE SCALE GENOMIC DNA]</scope>
    <source>
        <strain evidence="2 3">Sa5BUN4</strain>
    </source>
</reference>
<dbReference type="EMBL" id="JACSQS010000001">
    <property type="protein sequence ID" value="MBD7952719.1"/>
    <property type="molecule type" value="Genomic_DNA"/>
</dbReference>
<feature type="compositionally biased region" description="Basic and acidic residues" evidence="1">
    <location>
        <begin position="1"/>
        <end position="17"/>
    </location>
</feature>
<proteinExistence type="predicted"/>
<accession>A0A8X8K0U7</accession>
<gene>
    <name evidence="2" type="ORF">H9654_00745</name>
</gene>
<organism evidence="2 3">
    <name type="scientific">Stenotrophomonas lacuserhaii</name>
    <dbReference type="NCBI Taxonomy" id="2760084"/>
    <lineage>
        <taxon>Bacteria</taxon>
        <taxon>Pseudomonadati</taxon>
        <taxon>Pseudomonadota</taxon>
        <taxon>Gammaproteobacteria</taxon>
        <taxon>Lysobacterales</taxon>
        <taxon>Lysobacteraceae</taxon>
        <taxon>Stenotrophomonas</taxon>
    </lineage>
</organism>
<comment type="caution">
    <text evidence="2">The sequence shown here is derived from an EMBL/GenBank/DDBJ whole genome shotgun (WGS) entry which is preliminary data.</text>
</comment>
<dbReference type="Pfam" id="PF23812">
    <property type="entry name" value="Phage_TAC_18"/>
    <property type="match status" value="1"/>
</dbReference>
<evidence type="ECO:0000313" key="3">
    <source>
        <dbReference type="Proteomes" id="UP000636938"/>
    </source>
</evidence>
<name>A0A8X8K0U7_9GAMM</name>
<keyword evidence="3" id="KW-1185">Reference proteome</keyword>
<evidence type="ECO:0000256" key="1">
    <source>
        <dbReference type="SAM" id="MobiDB-lite"/>
    </source>
</evidence>
<feature type="region of interest" description="Disordered" evidence="1">
    <location>
        <begin position="1"/>
        <end position="21"/>
    </location>
</feature>
<dbReference type="InterPro" id="IPR056919">
    <property type="entry name" value="Phage_TAC_18"/>
</dbReference>
<dbReference type="RefSeq" id="WP_191768235.1">
    <property type="nucleotide sequence ID" value="NZ_JACSQS010000001.1"/>
</dbReference>
<protein>
    <submittedName>
        <fullName evidence="2">Uncharacterized protein</fullName>
    </submittedName>
</protein>
<dbReference type="Proteomes" id="UP000636938">
    <property type="component" value="Unassembled WGS sequence"/>
</dbReference>